<sequence>MLQVLAKDEREFDYVEGSKKGPAKWGDIKKEWAACKNGNGRMQSPIDLSDQRVRDFEGHDIKLGWASDAGSIEIDGIEYLLQQAHWHSPSENFINGIRSIKNCHMLYASPDPKVGWEGDAGSIEINGIEYLLQQAHWHSPSEHSINDKRYDMELHMTYASPDLKVQNNIVVVAVLYKIGPPDAFLSTLMKDVALMTNQKADRSIGVKMYKALNHQIA</sequence>
<keyword evidence="7" id="KW-1185">Reference proteome</keyword>
<dbReference type="SUPFAM" id="SSF51069">
    <property type="entry name" value="Carbonic anhydrase"/>
    <property type="match status" value="2"/>
</dbReference>
<gene>
    <name evidence="6" type="ORF">M0R45_029546</name>
</gene>
<protein>
    <recommendedName>
        <fullName evidence="5">Alpha-carbonic anhydrase domain-containing protein</fullName>
    </recommendedName>
</protein>
<comment type="function">
    <text evidence="1">Reversible hydration of carbon dioxide.</text>
</comment>
<dbReference type="GO" id="GO:0009570">
    <property type="term" value="C:chloroplast stroma"/>
    <property type="evidence" value="ECO:0007669"/>
    <property type="project" value="UniProtKB-SubCell"/>
</dbReference>
<organism evidence="6 7">
    <name type="scientific">Rubus argutus</name>
    <name type="common">Southern blackberry</name>
    <dbReference type="NCBI Taxonomy" id="59490"/>
    <lineage>
        <taxon>Eukaryota</taxon>
        <taxon>Viridiplantae</taxon>
        <taxon>Streptophyta</taxon>
        <taxon>Embryophyta</taxon>
        <taxon>Tracheophyta</taxon>
        <taxon>Spermatophyta</taxon>
        <taxon>Magnoliopsida</taxon>
        <taxon>eudicotyledons</taxon>
        <taxon>Gunneridae</taxon>
        <taxon>Pentapetalae</taxon>
        <taxon>rosids</taxon>
        <taxon>fabids</taxon>
        <taxon>Rosales</taxon>
        <taxon>Rosaceae</taxon>
        <taxon>Rosoideae</taxon>
        <taxon>Rosoideae incertae sedis</taxon>
        <taxon>Rubus</taxon>
    </lineage>
</organism>
<comment type="subcellular location">
    <subcellularLocation>
        <location evidence="2">Plastid</location>
        <location evidence="2">Chloroplast stroma</location>
    </subcellularLocation>
</comment>
<dbReference type="InterPro" id="IPR001148">
    <property type="entry name" value="CA_dom"/>
</dbReference>
<dbReference type="PANTHER" id="PTHR18952">
    <property type="entry name" value="CARBONIC ANHYDRASE"/>
    <property type="match status" value="1"/>
</dbReference>
<name>A0AAW1WBZ3_RUBAR</name>
<dbReference type="InterPro" id="IPR023561">
    <property type="entry name" value="Carbonic_anhydrase_a-class"/>
</dbReference>
<dbReference type="CDD" id="cd03124">
    <property type="entry name" value="alpha_CA_prokaryotic_like"/>
    <property type="match status" value="1"/>
</dbReference>
<dbReference type="PROSITE" id="PS51144">
    <property type="entry name" value="ALPHA_CA_2"/>
    <property type="match status" value="1"/>
</dbReference>
<accession>A0AAW1WBZ3</accession>
<evidence type="ECO:0000256" key="2">
    <source>
        <dbReference type="ARBA" id="ARBA00004470"/>
    </source>
</evidence>
<evidence type="ECO:0000259" key="5">
    <source>
        <dbReference type="PROSITE" id="PS51144"/>
    </source>
</evidence>
<dbReference type="PANTHER" id="PTHR18952:SF201">
    <property type="entry name" value="CARBONIC ANHYDRASE"/>
    <property type="match status" value="1"/>
</dbReference>
<dbReference type="InterPro" id="IPR041891">
    <property type="entry name" value="Alpha_CA_prokaryot-like"/>
</dbReference>
<dbReference type="EMBL" id="JBEDUW010000006">
    <property type="protein sequence ID" value="KAK9921014.1"/>
    <property type="molecule type" value="Genomic_DNA"/>
</dbReference>
<dbReference type="InterPro" id="IPR036398">
    <property type="entry name" value="CA_dom_sf"/>
</dbReference>
<dbReference type="SMART" id="SM01057">
    <property type="entry name" value="Carb_anhydrase"/>
    <property type="match status" value="1"/>
</dbReference>
<evidence type="ECO:0000313" key="6">
    <source>
        <dbReference type="EMBL" id="KAK9921014.1"/>
    </source>
</evidence>
<evidence type="ECO:0000313" key="7">
    <source>
        <dbReference type="Proteomes" id="UP001457282"/>
    </source>
</evidence>
<dbReference type="Proteomes" id="UP001457282">
    <property type="component" value="Unassembled WGS sequence"/>
</dbReference>
<reference evidence="6 7" key="1">
    <citation type="journal article" date="2023" name="G3 (Bethesda)">
        <title>A chromosome-length genome assembly and annotation of blackberry (Rubus argutus, cv. 'Hillquist').</title>
        <authorList>
            <person name="Bruna T."/>
            <person name="Aryal R."/>
            <person name="Dudchenko O."/>
            <person name="Sargent D.J."/>
            <person name="Mead D."/>
            <person name="Buti M."/>
            <person name="Cavallini A."/>
            <person name="Hytonen T."/>
            <person name="Andres J."/>
            <person name="Pham M."/>
            <person name="Weisz D."/>
            <person name="Mascagni F."/>
            <person name="Usai G."/>
            <person name="Natali L."/>
            <person name="Bassil N."/>
            <person name="Fernandez G.E."/>
            <person name="Lomsadze A."/>
            <person name="Armour M."/>
            <person name="Olukolu B."/>
            <person name="Poorten T."/>
            <person name="Britton C."/>
            <person name="Davik J."/>
            <person name="Ashrafi H."/>
            <person name="Aiden E.L."/>
            <person name="Borodovsky M."/>
            <person name="Worthington M."/>
        </authorList>
    </citation>
    <scope>NUCLEOTIDE SEQUENCE [LARGE SCALE GENOMIC DNA]</scope>
    <source>
        <strain evidence="6">PI 553951</strain>
    </source>
</reference>
<comment type="catalytic activity">
    <reaction evidence="4">
        <text>hydrogencarbonate + H(+) = CO2 + H2O</text>
        <dbReference type="Rhea" id="RHEA:10748"/>
        <dbReference type="ChEBI" id="CHEBI:15377"/>
        <dbReference type="ChEBI" id="CHEBI:15378"/>
        <dbReference type="ChEBI" id="CHEBI:16526"/>
        <dbReference type="ChEBI" id="CHEBI:17544"/>
        <dbReference type="EC" id="4.2.1.1"/>
    </reaction>
</comment>
<comment type="similarity">
    <text evidence="3">Belongs to the alpha-class carbonic anhydrase family.</text>
</comment>
<dbReference type="GO" id="GO:0006730">
    <property type="term" value="P:one-carbon metabolic process"/>
    <property type="evidence" value="ECO:0007669"/>
    <property type="project" value="TreeGrafter"/>
</dbReference>
<dbReference type="GO" id="GO:0008270">
    <property type="term" value="F:zinc ion binding"/>
    <property type="evidence" value="ECO:0007669"/>
    <property type="project" value="InterPro"/>
</dbReference>
<dbReference type="Gene3D" id="3.10.200.10">
    <property type="entry name" value="Alpha carbonic anhydrase"/>
    <property type="match status" value="2"/>
</dbReference>
<comment type="caution">
    <text evidence="6">The sequence shown here is derived from an EMBL/GenBank/DDBJ whole genome shotgun (WGS) entry which is preliminary data.</text>
</comment>
<dbReference type="Pfam" id="PF00194">
    <property type="entry name" value="Carb_anhydrase"/>
    <property type="match status" value="1"/>
</dbReference>
<proteinExistence type="inferred from homology"/>
<evidence type="ECO:0000256" key="4">
    <source>
        <dbReference type="ARBA" id="ARBA00048348"/>
    </source>
</evidence>
<dbReference type="AlphaFoldDB" id="A0AAW1WBZ3"/>
<dbReference type="GO" id="GO:0004089">
    <property type="term" value="F:carbonate dehydratase activity"/>
    <property type="evidence" value="ECO:0007669"/>
    <property type="project" value="UniProtKB-EC"/>
</dbReference>
<evidence type="ECO:0000256" key="1">
    <source>
        <dbReference type="ARBA" id="ARBA00002904"/>
    </source>
</evidence>
<feature type="domain" description="Alpha-carbonic anhydrase" evidence="5">
    <location>
        <begin position="10"/>
        <end position="217"/>
    </location>
</feature>
<evidence type="ECO:0000256" key="3">
    <source>
        <dbReference type="ARBA" id="ARBA00006365"/>
    </source>
</evidence>